<feature type="compositionally biased region" description="Basic and acidic residues" evidence="1">
    <location>
        <begin position="1"/>
        <end position="16"/>
    </location>
</feature>
<name>A0A511HEE8_9BACT</name>
<dbReference type="EMBL" id="FNAJ01000001">
    <property type="protein sequence ID" value="SDD31155.1"/>
    <property type="molecule type" value="Genomic_DNA"/>
</dbReference>
<evidence type="ECO:0000313" key="5">
    <source>
        <dbReference type="Proteomes" id="UP000321224"/>
    </source>
</evidence>
<dbReference type="Proteomes" id="UP000321224">
    <property type="component" value="Unassembled WGS sequence"/>
</dbReference>
<dbReference type="EMBL" id="BJVY01000013">
    <property type="protein sequence ID" value="GEL71029.1"/>
    <property type="molecule type" value="Genomic_DNA"/>
</dbReference>
<gene>
    <name evidence="2" type="ORF">MVI01_28130</name>
    <name evidence="3" type="ORF">SAMN04488504_101365</name>
</gene>
<protein>
    <submittedName>
        <fullName evidence="2">Uncharacterized protein</fullName>
    </submittedName>
</protein>
<reference evidence="2 5" key="2">
    <citation type="submission" date="2019-07" db="EMBL/GenBank/DDBJ databases">
        <title>Whole genome shotgun sequence of Myxococcus virescens NBRC 100334.</title>
        <authorList>
            <person name="Hosoyama A."/>
            <person name="Uohara A."/>
            <person name="Ohji S."/>
            <person name="Ichikawa N."/>
        </authorList>
    </citation>
    <scope>NUCLEOTIDE SEQUENCE [LARGE SCALE GENOMIC DNA]</scope>
    <source>
        <strain evidence="2 5">NBRC 100334</strain>
    </source>
</reference>
<keyword evidence="4" id="KW-1185">Reference proteome</keyword>
<dbReference type="Proteomes" id="UP000198717">
    <property type="component" value="Unassembled WGS sequence"/>
</dbReference>
<evidence type="ECO:0000313" key="3">
    <source>
        <dbReference type="EMBL" id="SDD31155.1"/>
    </source>
</evidence>
<proteinExistence type="predicted"/>
<evidence type="ECO:0000313" key="2">
    <source>
        <dbReference type="EMBL" id="GEL71029.1"/>
    </source>
</evidence>
<reference evidence="3 4" key="1">
    <citation type="submission" date="2016-10" db="EMBL/GenBank/DDBJ databases">
        <authorList>
            <person name="Varghese N."/>
            <person name="Submissions S."/>
        </authorList>
    </citation>
    <scope>NUCLEOTIDE SEQUENCE [LARGE SCALE GENOMIC DNA]</scope>
    <source>
        <strain evidence="3 4">DSM 2260</strain>
    </source>
</reference>
<sequence>MTTSDTRHNPNTEMARRLNGIYKRNLARKESSRAAAKEEAKKSKPKKKAESAPDGHLDPNAPLNGVLAKGDNYARRGYTYLKAQDGRGVYRNFDHAHLSEVRDMVKERAEFPGGPKENFNPTYTQQHPYAWEAHHMLPGSAFYYMMKDGKPAFTYKQIRLLLMSEYNINHGHNIINLPAEDWAVPVHSLICHPSDHESYTMRVMDEMRKVANDLQKLIDSGKPHGNLPELIFEELKKLENRFWIFIVKLSGKLVEAKVAGVRYVGPGSEHVRYANKDGGTHYEWGSLW</sequence>
<comment type="caution">
    <text evidence="2">The sequence shown here is derived from an EMBL/GenBank/DDBJ whole genome shotgun (WGS) entry which is preliminary data.</text>
</comment>
<evidence type="ECO:0000313" key="4">
    <source>
        <dbReference type="Proteomes" id="UP000198717"/>
    </source>
</evidence>
<organism evidence="2 5">
    <name type="scientific">Myxococcus virescens</name>
    <dbReference type="NCBI Taxonomy" id="83456"/>
    <lineage>
        <taxon>Bacteria</taxon>
        <taxon>Pseudomonadati</taxon>
        <taxon>Myxococcota</taxon>
        <taxon>Myxococcia</taxon>
        <taxon>Myxococcales</taxon>
        <taxon>Cystobacterineae</taxon>
        <taxon>Myxococcaceae</taxon>
        <taxon>Myxococcus</taxon>
    </lineage>
</organism>
<evidence type="ECO:0000256" key="1">
    <source>
        <dbReference type="SAM" id="MobiDB-lite"/>
    </source>
</evidence>
<feature type="compositionally biased region" description="Basic and acidic residues" evidence="1">
    <location>
        <begin position="27"/>
        <end position="57"/>
    </location>
</feature>
<accession>A0A511HEE8</accession>
<dbReference type="RefSeq" id="WP_090484722.1">
    <property type="nucleotide sequence ID" value="NZ_BJVY01000013.1"/>
</dbReference>
<dbReference type="AlphaFoldDB" id="A0A511HEE8"/>
<feature type="region of interest" description="Disordered" evidence="1">
    <location>
        <begin position="1"/>
        <end position="68"/>
    </location>
</feature>